<comment type="caution">
    <text evidence="8">The sequence shown here is derived from an EMBL/GenBank/DDBJ whole genome shotgun (WGS) entry which is preliminary data.</text>
</comment>
<keyword evidence="5 7" id="KW-0472">Membrane</keyword>
<dbReference type="Proteomes" id="UP001164929">
    <property type="component" value="Chromosome 4"/>
</dbReference>
<evidence type="ECO:0000313" key="8">
    <source>
        <dbReference type="EMBL" id="KAJ7002267.1"/>
    </source>
</evidence>
<accession>A0AAD6R502</accession>
<feature type="transmembrane region" description="Helical" evidence="7">
    <location>
        <begin position="54"/>
        <end position="81"/>
    </location>
</feature>
<keyword evidence="4 7" id="KW-1133">Transmembrane helix</keyword>
<dbReference type="EMBL" id="JAQIZT010000004">
    <property type="protein sequence ID" value="KAJ7002267.1"/>
    <property type="molecule type" value="Genomic_DNA"/>
</dbReference>
<evidence type="ECO:0000256" key="5">
    <source>
        <dbReference type="ARBA" id="ARBA00023136"/>
    </source>
</evidence>
<dbReference type="PANTHER" id="PTHR31769">
    <property type="entry name" value="OS07G0462200 PROTEIN-RELATED"/>
    <property type="match status" value="1"/>
</dbReference>
<proteinExistence type="inferred from homology"/>
<dbReference type="Pfam" id="PF06749">
    <property type="entry name" value="DUF1218"/>
    <property type="match status" value="1"/>
</dbReference>
<sequence length="232" mass="26002">MKEGFNYFKGKMMTRRRTNISSKHPILLLLFFFFYTNPFSKKDTHYFSTMARHQYGFLLIFSIIVSLSLSLVSFVSCILAESKKAKKEDLKLSNKLCELPQSHAFGFGIAALLWLVIAQVIGNVMICTLFRQRENSNSSKAKKPKIATGLLVLSWISFGIAVILLSTATSMSRRQAYGKGWLDHECYVVRDGVFIGSGVLILVTTAALLGSAIFTLRQAEAEQGRKMHEQVG</sequence>
<keyword evidence="2 7" id="KW-0812">Transmembrane</keyword>
<feature type="transmembrane region" description="Helical" evidence="7">
    <location>
        <begin position="146"/>
        <end position="171"/>
    </location>
</feature>
<evidence type="ECO:0000256" key="2">
    <source>
        <dbReference type="ARBA" id="ARBA00022692"/>
    </source>
</evidence>
<evidence type="ECO:0000256" key="1">
    <source>
        <dbReference type="ARBA" id="ARBA00004127"/>
    </source>
</evidence>
<dbReference type="AlphaFoldDB" id="A0AAD6R502"/>
<feature type="transmembrane region" description="Helical" evidence="7">
    <location>
        <begin position="192"/>
        <end position="216"/>
    </location>
</feature>
<keyword evidence="9" id="KW-1185">Reference proteome</keyword>
<organism evidence="8 9">
    <name type="scientific">Populus alba x Populus x berolinensis</name>
    <dbReference type="NCBI Taxonomy" id="444605"/>
    <lineage>
        <taxon>Eukaryota</taxon>
        <taxon>Viridiplantae</taxon>
        <taxon>Streptophyta</taxon>
        <taxon>Embryophyta</taxon>
        <taxon>Tracheophyta</taxon>
        <taxon>Spermatophyta</taxon>
        <taxon>Magnoliopsida</taxon>
        <taxon>eudicotyledons</taxon>
        <taxon>Gunneridae</taxon>
        <taxon>Pentapetalae</taxon>
        <taxon>rosids</taxon>
        <taxon>fabids</taxon>
        <taxon>Malpighiales</taxon>
        <taxon>Salicaceae</taxon>
        <taxon>Saliceae</taxon>
        <taxon>Populus</taxon>
    </lineage>
</organism>
<evidence type="ECO:0000313" key="9">
    <source>
        <dbReference type="Proteomes" id="UP001164929"/>
    </source>
</evidence>
<dbReference type="InterPro" id="IPR009606">
    <property type="entry name" value="DEAL/Modifying_wall_lignin1/2"/>
</dbReference>
<comment type="subcellular location">
    <subcellularLocation>
        <location evidence="1">Endomembrane system</location>
        <topology evidence="1">Multi-pass membrane protein</topology>
    </subcellularLocation>
</comment>
<evidence type="ECO:0000256" key="7">
    <source>
        <dbReference type="SAM" id="Phobius"/>
    </source>
</evidence>
<dbReference type="InterPro" id="IPR052222">
    <property type="entry name" value="DESIGUAL"/>
</dbReference>
<comment type="similarity">
    <text evidence="6">Belongs to the DESIGUAL family.</text>
</comment>
<protein>
    <submittedName>
        <fullName evidence="8">Protein MODIFYING WALL LIGNIN-2-like</fullName>
    </submittedName>
</protein>
<feature type="transmembrane region" description="Helical" evidence="7">
    <location>
        <begin position="102"/>
        <end position="126"/>
    </location>
</feature>
<gene>
    <name evidence="8" type="ORF">NC653_012353</name>
</gene>
<keyword evidence="3" id="KW-0732">Signal</keyword>
<evidence type="ECO:0000256" key="6">
    <source>
        <dbReference type="ARBA" id="ARBA00029467"/>
    </source>
</evidence>
<reference evidence="8 9" key="1">
    <citation type="journal article" date="2023" name="Mol. Ecol. Resour.">
        <title>Chromosome-level genome assembly of a triploid poplar Populus alba 'Berolinensis'.</title>
        <authorList>
            <person name="Chen S."/>
            <person name="Yu Y."/>
            <person name="Wang X."/>
            <person name="Wang S."/>
            <person name="Zhang T."/>
            <person name="Zhou Y."/>
            <person name="He R."/>
            <person name="Meng N."/>
            <person name="Wang Y."/>
            <person name="Liu W."/>
            <person name="Liu Z."/>
            <person name="Liu J."/>
            <person name="Guo Q."/>
            <person name="Huang H."/>
            <person name="Sederoff R.R."/>
            <person name="Wang G."/>
            <person name="Qu G."/>
            <person name="Chen S."/>
        </authorList>
    </citation>
    <scope>NUCLEOTIDE SEQUENCE [LARGE SCALE GENOMIC DNA]</scope>
    <source>
        <strain evidence="8">SC-2020</strain>
    </source>
</reference>
<evidence type="ECO:0000256" key="3">
    <source>
        <dbReference type="ARBA" id="ARBA00022729"/>
    </source>
</evidence>
<evidence type="ECO:0000256" key="4">
    <source>
        <dbReference type="ARBA" id="ARBA00022989"/>
    </source>
</evidence>
<dbReference type="GO" id="GO:0012505">
    <property type="term" value="C:endomembrane system"/>
    <property type="evidence" value="ECO:0007669"/>
    <property type="project" value="UniProtKB-SubCell"/>
</dbReference>
<name>A0AAD6R502_9ROSI</name>